<dbReference type="Pfam" id="PF00528">
    <property type="entry name" value="BPD_transp_1"/>
    <property type="match status" value="1"/>
</dbReference>
<evidence type="ECO:0000256" key="4">
    <source>
        <dbReference type="ARBA" id="ARBA00022448"/>
    </source>
</evidence>
<evidence type="ECO:0000313" key="16">
    <source>
        <dbReference type="Proteomes" id="UP000562982"/>
    </source>
</evidence>
<evidence type="ECO:0000256" key="11">
    <source>
        <dbReference type="SAM" id="SignalP"/>
    </source>
</evidence>
<dbReference type="InterPro" id="IPR001638">
    <property type="entry name" value="Solute-binding_3/MltF_N"/>
</dbReference>
<feature type="domain" description="ABC transmembrane type-1" evidence="12">
    <location>
        <begin position="296"/>
        <end position="484"/>
    </location>
</feature>
<comment type="function">
    <text evidence="1">Part of the binding-protein-dependent transport system for glutamine; probably responsible for the translocation of the substrate across the membrane.</text>
</comment>
<reference evidence="13 16" key="2">
    <citation type="submission" date="2020-04" db="EMBL/GenBank/DDBJ databases">
        <title>Description of novel Gluconacetobacter.</title>
        <authorList>
            <person name="Sombolestani A."/>
        </authorList>
    </citation>
    <scope>NUCLEOTIDE SEQUENCE [LARGE SCALE GENOMIC DNA]</scope>
    <source>
        <strain evidence="13 16">LMG 1382</strain>
    </source>
</reference>
<keyword evidence="4 10" id="KW-0813">Transport</keyword>
<keyword evidence="8 10" id="KW-1133">Transmembrane helix</keyword>
<dbReference type="GO" id="GO:0043190">
    <property type="term" value="C:ATP-binding cassette (ABC) transporter complex"/>
    <property type="evidence" value="ECO:0007669"/>
    <property type="project" value="InterPro"/>
</dbReference>
<evidence type="ECO:0000256" key="7">
    <source>
        <dbReference type="ARBA" id="ARBA00022970"/>
    </source>
</evidence>
<dbReference type="SUPFAM" id="SSF161098">
    <property type="entry name" value="MetI-like"/>
    <property type="match status" value="1"/>
</dbReference>
<dbReference type="NCBIfam" id="TIGR01726">
    <property type="entry name" value="HEQRo_perm_3TM"/>
    <property type="match status" value="1"/>
</dbReference>
<dbReference type="InterPro" id="IPR043429">
    <property type="entry name" value="ArtM/GltK/GlnP/TcyL/YhdX-like"/>
</dbReference>
<dbReference type="Gene3D" id="1.10.3720.10">
    <property type="entry name" value="MetI-like"/>
    <property type="match status" value="1"/>
</dbReference>
<dbReference type="InterPro" id="IPR000515">
    <property type="entry name" value="MetI-like"/>
</dbReference>
<organism evidence="14 15">
    <name type="scientific">Gluconacetobacter liquefaciens</name>
    <name type="common">Acetobacter liquefaciens</name>
    <dbReference type="NCBI Taxonomy" id="89584"/>
    <lineage>
        <taxon>Bacteria</taxon>
        <taxon>Pseudomonadati</taxon>
        <taxon>Pseudomonadota</taxon>
        <taxon>Alphaproteobacteria</taxon>
        <taxon>Acetobacterales</taxon>
        <taxon>Acetobacteraceae</taxon>
        <taxon>Gluconacetobacter</taxon>
    </lineage>
</organism>
<dbReference type="SMART" id="SM00079">
    <property type="entry name" value="PBPe"/>
    <property type="match status" value="1"/>
</dbReference>
<dbReference type="PANTHER" id="PTHR30614">
    <property type="entry name" value="MEMBRANE COMPONENT OF AMINO ACID ABC TRANSPORTER"/>
    <property type="match status" value="1"/>
</dbReference>
<feature type="chain" id="PRO_5044585353" evidence="11">
    <location>
        <begin position="23"/>
        <end position="501"/>
    </location>
</feature>
<feature type="transmembrane region" description="Helical" evidence="10">
    <location>
        <begin position="291"/>
        <end position="320"/>
    </location>
</feature>
<dbReference type="Proteomes" id="UP000254958">
    <property type="component" value="Unassembled WGS sequence"/>
</dbReference>
<dbReference type="PANTHER" id="PTHR30614:SF20">
    <property type="entry name" value="GLUTAMINE TRANSPORT SYSTEM PERMEASE PROTEIN GLNP"/>
    <property type="match status" value="1"/>
</dbReference>
<dbReference type="OrthoDB" id="7341446at2"/>
<evidence type="ECO:0000256" key="3">
    <source>
        <dbReference type="ARBA" id="ARBA00010072"/>
    </source>
</evidence>
<feature type="signal peptide" evidence="11">
    <location>
        <begin position="1"/>
        <end position="22"/>
    </location>
</feature>
<reference evidence="14 15" key="1">
    <citation type="submission" date="2018-07" db="EMBL/GenBank/DDBJ databases">
        <title>Genomic Encyclopedia of Type Strains, Phase IV (KMG-IV): sequencing the most valuable type-strain genomes for metagenomic binning, comparative biology and taxonomic classification.</title>
        <authorList>
            <person name="Goeker M."/>
        </authorList>
    </citation>
    <scope>NUCLEOTIDE SEQUENCE [LARGE SCALE GENOMIC DNA]</scope>
    <source>
        <strain evidence="14 15">DSM 5603</strain>
    </source>
</reference>
<evidence type="ECO:0000256" key="2">
    <source>
        <dbReference type="ARBA" id="ARBA00004429"/>
    </source>
</evidence>
<dbReference type="EMBL" id="QQAW01000001">
    <property type="protein sequence ID" value="RDI40501.1"/>
    <property type="molecule type" value="Genomic_DNA"/>
</dbReference>
<evidence type="ECO:0000313" key="13">
    <source>
        <dbReference type="EMBL" id="MBB2185071.1"/>
    </source>
</evidence>
<sequence>MKGVVGLLLALVVMVFSVAGHAAPLRWASDAEANVPFVFHDPADQSRLTGYEYEIAQAIARRLGRPTQFVQNDWDGLIPGLQRGLYDMVIDGIEITPEHEQGVLFSRPYYMTTERITVRRDQQGLDTLAALHGHVVGTLKDTTAERMLQADPSIRIRSYEEETNAYTDLKNGRLDAVLLDGTIALYYGTPDPDLKLVGEPIGQVAYGVAFAQGNTALRDQVNAALDGMMRDGELHRILARWKLWTPAMAALTGDATTPDIAPDAWDHYRAATAPTTGWRARFDRYVSFLPLLLHGAVLTFAVSACAMVLAVGLGLALALMRRYGPRWLGALATLYVEIVRGTPLLIQILFIFYALPGIGLRLSPFVAGVLALGMNYAAYEAENYRAGLQSVARGQIEAAIALNMTHFQALRFVVVPQAVRMVIPVMTNDFISLLKDSSLVSVITLTELSQTYVRLSSTYYDYFGTGLLIGVAYLLLGLPFVRLARMAEARFHTGRQRRGHI</sequence>
<keyword evidence="15" id="KW-1185">Reference proteome</keyword>
<name>A0A370G9T9_GLULI</name>
<keyword evidence="6 10" id="KW-0812">Transmembrane</keyword>
<dbReference type="Gene3D" id="3.40.190.10">
    <property type="entry name" value="Periplasmic binding protein-like II"/>
    <property type="match status" value="2"/>
</dbReference>
<dbReference type="InterPro" id="IPR010065">
    <property type="entry name" value="AA_ABC_transptr_permease_3TM"/>
</dbReference>
<feature type="transmembrane region" description="Helical" evidence="10">
    <location>
        <begin position="462"/>
        <end position="481"/>
    </location>
</feature>
<dbReference type="PROSITE" id="PS50928">
    <property type="entry name" value="ABC_TM1"/>
    <property type="match status" value="1"/>
</dbReference>
<evidence type="ECO:0000313" key="15">
    <source>
        <dbReference type="Proteomes" id="UP000254958"/>
    </source>
</evidence>
<dbReference type="SUPFAM" id="SSF53850">
    <property type="entry name" value="Periplasmic binding protein-like II"/>
    <property type="match status" value="1"/>
</dbReference>
<dbReference type="CDD" id="cd13530">
    <property type="entry name" value="PBP2_peptides_like"/>
    <property type="match status" value="1"/>
</dbReference>
<keyword evidence="5" id="KW-1003">Cell membrane</keyword>
<protein>
    <submittedName>
        <fullName evidence="13">ABC transporter permease subunit</fullName>
    </submittedName>
    <submittedName>
        <fullName evidence="14">Amino acid ABC transporter substrate-binding protein (PAAT family) /amino acid ABC transporter membrane protein (PAAT family)</fullName>
    </submittedName>
</protein>
<dbReference type="AlphaFoldDB" id="A0A370G9T9"/>
<evidence type="ECO:0000256" key="5">
    <source>
        <dbReference type="ARBA" id="ARBA00022475"/>
    </source>
</evidence>
<keyword evidence="11" id="KW-0732">Signal</keyword>
<feature type="transmembrane region" description="Helical" evidence="10">
    <location>
        <begin position="332"/>
        <end position="355"/>
    </location>
</feature>
<evidence type="ECO:0000256" key="10">
    <source>
        <dbReference type="RuleBase" id="RU363032"/>
    </source>
</evidence>
<dbReference type="InterPro" id="IPR001320">
    <property type="entry name" value="Iontro_rcpt_C"/>
</dbReference>
<evidence type="ECO:0000256" key="6">
    <source>
        <dbReference type="ARBA" id="ARBA00022692"/>
    </source>
</evidence>
<evidence type="ECO:0000256" key="8">
    <source>
        <dbReference type="ARBA" id="ARBA00022989"/>
    </source>
</evidence>
<accession>A0A370G9T9</accession>
<proteinExistence type="inferred from homology"/>
<dbReference type="Proteomes" id="UP000562982">
    <property type="component" value="Unassembled WGS sequence"/>
</dbReference>
<dbReference type="Pfam" id="PF00497">
    <property type="entry name" value="SBP_bac_3"/>
    <property type="match status" value="1"/>
</dbReference>
<dbReference type="InterPro" id="IPR035906">
    <property type="entry name" value="MetI-like_sf"/>
</dbReference>
<evidence type="ECO:0000259" key="12">
    <source>
        <dbReference type="PROSITE" id="PS50928"/>
    </source>
</evidence>
<comment type="caution">
    <text evidence="14">The sequence shown here is derived from an EMBL/GenBank/DDBJ whole genome shotgun (WGS) entry which is preliminary data.</text>
</comment>
<keyword evidence="9 10" id="KW-0472">Membrane</keyword>
<dbReference type="CDD" id="cd06261">
    <property type="entry name" value="TM_PBP2"/>
    <property type="match status" value="1"/>
</dbReference>
<evidence type="ECO:0000256" key="1">
    <source>
        <dbReference type="ARBA" id="ARBA00003159"/>
    </source>
</evidence>
<comment type="subcellular location">
    <subcellularLocation>
        <location evidence="2">Cell inner membrane</location>
        <topology evidence="2">Multi-pass membrane protein</topology>
    </subcellularLocation>
    <subcellularLocation>
        <location evidence="10">Cell membrane</location>
        <topology evidence="10">Multi-pass membrane protein</topology>
    </subcellularLocation>
</comment>
<dbReference type="GO" id="GO:0015276">
    <property type="term" value="F:ligand-gated monoatomic ion channel activity"/>
    <property type="evidence" value="ECO:0007669"/>
    <property type="project" value="InterPro"/>
</dbReference>
<dbReference type="GO" id="GO:0006865">
    <property type="term" value="P:amino acid transport"/>
    <property type="evidence" value="ECO:0007669"/>
    <property type="project" value="UniProtKB-KW"/>
</dbReference>
<evidence type="ECO:0000256" key="9">
    <source>
        <dbReference type="ARBA" id="ARBA00023136"/>
    </source>
</evidence>
<evidence type="ECO:0000313" key="14">
    <source>
        <dbReference type="EMBL" id="RDI40501.1"/>
    </source>
</evidence>
<dbReference type="EMBL" id="JABEQI010000001">
    <property type="protein sequence ID" value="MBB2185071.1"/>
    <property type="molecule type" value="Genomic_DNA"/>
</dbReference>
<dbReference type="SMART" id="SM00062">
    <property type="entry name" value="PBPb"/>
    <property type="match status" value="1"/>
</dbReference>
<comment type="similarity">
    <text evidence="3">Belongs to the binding-protein-dependent transport system permease family. HisMQ subfamily.</text>
</comment>
<gene>
    <name evidence="14" type="ORF">C7453_101295</name>
    <name evidence="13" type="ORF">HLH32_01460</name>
</gene>
<keyword evidence="7" id="KW-0029">Amino-acid transport</keyword>